<dbReference type="AlphaFoldDB" id="A0A1F5SZH8"/>
<keyword evidence="1" id="KW-0472">Membrane</keyword>
<proteinExistence type="predicted"/>
<accession>A0A1F5SZH8</accession>
<dbReference type="STRING" id="1798002.A2478_04045"/>
<sequence>MNIIKGGKVYKLPKYFYINFFTVIPLLTTILVLVIFHFKPQSVEKNAQWAFTYKELDLSPPVFTPPCHGTISNVVWNEADNSLQANFNPESNSLVFSLISNGTDSVSLFYFEYRGQKLNLRKIMTADDSSKTQEVLVFQFENQDMSSPSSLPVDKQSDIIRVLFDQAQQMLDMYQEKVCPGSI</sequence>
<keyword evidence="1" id="KW-1133">Transmembrane helix</keyword>
<dbReference type="Proteomes" id="UP000179001">
    <property type="component" value="Unassembled WGS sequence"/>
</dbReference>
<dbReference type="EMBL" id="MFGJ01000007">
    <property type="protein sequence ID" value="OGF31631.1"/>
    <property type="molecule type" value="Genomic_DNA"/>
</dbReference>
<reference evidence="2 3" key="1">
    <citation type="journal article" date="2016" name="Nat. Commun.">
        <title>Thousands of microbial genomes shed light on interconnected biogeochemical processes in an aquifer system.</title>
        <authorList>
            <person name="Anantharaman K."/>
            <person name="Brown C.T."/>
            <person name="Hug L.A."/>
            <person name="Sharon I."/>
            <person name="Castelle C.J."/>
            <person name="Probst A.J."/>
            <person name="Thomas B.C."/>
            <person name="Singh A."/>
            <person name="Wilkins M.J."/>
            <person name="Karaoz U."/>
            <person name="Brodie E.L."/>
            <person name="Williams K.H."/>
            <person name="Hubbard S.S."/>
            <person name="Banfield J.F."/>
        </authorList>
    </citation>
    <scope>NUCLEOTIDE SEQUENCE [LARGE SCALE GENOMIC DNA]</scope>
</reference>
<evidence type="ECO:0000313" key="3">
    <source>
        <dbReference type="Proteomes" id="UP000179001"/>
    </source>
</evidence>
<comment type="caution">
    <text evidence="2">The sequence shown here is derived from an EMBL/GenBank/DDBJ whole genome shotgun (WGS) entry which is preliminary data.</text>
</comment>
<evidence type="ECO:0000313" key="2">
    <source>
        <dbReference type="EMBL" id="OGF31631.1"/>
    </source>
</evidence>
<feature type="transmembrane region" description="Helical" evidence="1">
    <location>
        <begin position="15"/>
        <end position="36"/>
    </location>
</feature>
<evidence type="ECO:0000256" key="1">
    <source>
        <dbReference type="SAM" id="Phobius"/>
    </source>
</evidence>
<keyword evidence="1" id="KW-0812">Transmembrane</keyword>
<protein>
    <submittedName>
        <fullName evidence="2">Uncharacterized protein</fullName>
    </submittedName>
</protein>
<organism evidence="2 3">
    <name type="scientific">Candidatus Falkowbacteria bacterium RIFOXYC2_FULL_36_12</name>
    <dbReference type="NCBI Taxonomy" id="1798002"/>
    <lineage>
        <taxon>Bacteria</taxon>
        <taxon>Candidatus Falkowiibacteriota</taxon>
    </lineage>
</organism>
<gene>
    <name evidence="2" type="ORF">A2478_04045</name>
</gene>
<name>A0A1F5SZH8_9BACT</name>